<name>A0A914C0H8_9BILA</name>
<organism evidence="1 2">
    <name type="scientific">Acrobeloides nanus</name>
    <dbReference type="NCBI Taxonomy" id="290746"/>
    <lineage>
        <taxon>Eukaryota</taxon>
        <taxon>Metazoa</taxon>
        <taxon>Ecdysozoa</taxon>
        <taxon>Nematoda</taxon>
        <taxon>Chromadorea</taxon>
        <taxon>Rhabditida</taxon>
        <taxon>Tylenchina</taxon>
        <taxon>Cephalobomorpha</taxon>
        <taxon>Cephaloboidea</taxon>
        <taxon>Cephalobidae</taxon>
        <taxon>Acrobeloides</taxon>
    </lineage>
</organism>
<reference evidence="2" key="1">
    <citation type="submission" date="2022-11" db="UniProtKB">
        <authorList>
            <consortium name="WormBaseParasite"/>
        </authorList>
    </citation>
    <scope>IDENTIFICATION</scope>
</reference>
<sequence>MAHPAAIFIRLERLRQFLANFLREKWSLRRSNEHLVKPLHIRSLAKIIQLQSTSRSREHSFGTKPSAAATTNGALFECLFFFFANLR</sequence>
<dbReference type="AlphaFoldDB" id="A0A914C0H8"/>
<proteinExistence type="predicted"/>
<evidence type="ECO:0000313" key="1">
    <source>
        <dbReference type="Proteomes" id="UP000887540"/>
    </source>
</evidence>
<protein>
    <submittedName>
        <fullName evidence="2">Uncharacterized protein</fullName>
    </submittedName>
</protein>
<evidence type="ECO:0000313" key="2">
    <source>
        <dbReference type="WBParaSite" id="ACRNAN_Path_1431.g5618.t1"/>
    </source>
</evidence>
<dbReference type="Proteomes" id="UP000887540">
    <property type="component" value="Unplaced"/>
</dbReference>
<accession>A0A914C0H8</accession>
<keyword evidence="1" id="KW-1185">Reference proteome</keyword>
<dbReference type="WBParaSite" id="ACRNAN_Path_1431.g5618.t1">
    <property type="protein sequence ID" value="ACRNAN_Path_1431.g5618.t1"/>
    <property type="gene ID" value="ACRNAN_Path_1431.g5618"/>
</dbReference>